<reference evidence="2 3" key="1">
    <citation type="submission" date="2024-06" db="EMBL/GenBank/DDBJ databases">
        <title>Novosphingobium rhizovicinus M1R2S20.</title>
        <authorList>
            <person name="Sun J.-Q."/>
        </authorList>
    </citation>
    <scope>NUCLEOTIDE SEQUENCE [LARGE SCALE GENOMIC DNA]</scope>
    <source>
        <strain evidence="2 3">M1R2S20</strain>
    </source>
</reference>
<dbReference type="Proteomes" id="UP001556118">
    <property type="component" value="Unassembled WGS sequence"/>
</dbReference>
<organism evidence="2 3">
    <name type="scientific">Novosphingobium rhizovicinum</name>
    <dbReference type="NCBI Taxonomy" id="3228928"/>
    <lineage>
        <taxon>Bacteria</taxon>
        <taxon>Pseudomonadati</taxon>
        <taxon>Pseudomonadota</taxon>
        <taxon>Alphaproteobacteria</taxon>
        <taxon>Sphingomonadales</taxon>
        <taxon>Sphingomonadaceae</taxon>
        <taxon>Novosphingobium</taxon>
    </lineage>
</organism>
<evidence type="ECO:0000256" key="1">
    <source>
        <dbReference type="SAM" id="MobiDB-lite"/>
    </source>
</evidence>
<evidence type="ECO:0008006" key="4">
    <source>
        <dbReference type="Google" id="ProtNLM"/>
    </source>
</evidence>
<dbReference type="PROSITE" id="PS51257">
    <property type="entry name" value="PROKAR_LIPOPROTEIN"/>
    <property type="match status" value="1"/>
</dbReference>
<dbReference type="EMBL" id="JBFNXR010000050">
    <property type="protein sequence ID" value="MEW9856167.1"/>
    <property type="molecule type" value="Genomic_DNA"/>
</dbReference>
<sequence length="196" mass="20659">MKRSISVGLLALSLAACEQTPPDAPTPPSDEASSAHQAQLSPVTAQPEQTDEGDAANPQGLSPEGVGDIIVGQAPPPSLKEDEVQVSDSCRTYSDKPRRLYAITDGSVVTRITLMDGSTIKTQRGIGVGASEDAVIKAYPDAVSKPHEYVAAPAKYLDWRPNGAASGLRFEIDADGKVNLIHAGREPYLTYTEGCV</sequence>
<evidence type="ECO:0000313" key="2">
    <source>
        <dbReference type="EMBL" id="MEW9856167.1"/>
    </source>
</evidence>
<comment type="caution">
    <text evidence="2">The sequence shown here is derived from an EMBL/GenBank/DDBJ whole genome shotgun (WGS) entry which is preliminary data.</text>
</comment>
<protein>
    <recommendedName>
        <fullName evidence="4">Lipoprotein</fullName>
    </recommendedName>
</protein>
<dbReference type="RefSeq" id="WP_367774476.1">
    <property type="nucleotide sequence ID" value="NZ_JBFNXR010000050.1"/>
</dbReference>
<name>A0ABV3REA4_9SPHN</name>
<keyword evidence="3" id="KW-1185">Reference proteome</keyword>
<feature type="region of interest" description="Disordered" evidence="1">
    <location>
        <begin position="18"/>
        <end position="86"/>
    </location>
</feature>
<proteinExistence type="predicted"/>
<gene>
    <name evidence="2" type="ORF">ABUH87_13580</name>
</gene>
<evidence type="ECO:0000313" key="3">
    <source>
        <dbReference type="Proteomes" id="UP001556118"/>
    </source>
</evidence>
<feature type="compositionally biased region" description="Polar residues" evidence="1">
    <location>
        <begin position="31"/>
        <end position="48"/>
    </location>
</feature>
<accession>A0ABV3REA4</accession>